<gene>
    <name evidence="2" type="ORF">FA13DRAFT_1742649</name>
</gene>
<dbReference type="Proteomes" id="UP000298030">
    <property type="component" value="Unassembled WGS sequence"/>
</dbReference>
<name>A0A4Y7SGH3_COPMI</name>
<evidence type="ECO:0000256" key="1">
    <source>
        <dbReference type="SAM" id="MobiDB-lite"/>
    </source>
</evidence>
<keyword evidence="3" id="KW-1185">Reference proteome</keyword>
<comment type="caution">
    <text evidence="2">The sequence shown here is derived from an EMBL/GenBank/DDBJ whole genome shotgun (WGS) entry which is preliminary data.</text>
</comment>
<proteinExistence type="predicted"/>
<organism evidence="2 3">
    <name type="scientific">Coprinellus micaceus</name>
    <name type="common">Glistening ink-cap mushroom</name>
    <name type="synonym">Coprinus micaceus</name>
    <dbReference type="NCBI Taxonomy" id="71717"/>
    <lineage>
        <taxon>Eukaryota</taxon>
        <taxon>Fungi</taxon>
        <taxon>Dikarya</taxon>
        <taxon>Basidiomycota</taxon>
        <taxon>Agaricomycotina</taxon>
        <taxon>Agaricomycetes</taxon>
        <taxon>Agaricomycetidae</taxon>
        <taxon>Agaricales</taxon>
        <taxon>Agaricineae</taxon>
        <taxon>Psathyrellaceae</taxon>
        <taxon>Coprinellus</taxon>
    </lineage>
</organism>
<accession>A0A4Y7SGH3</accession>
<sequence length="166" mass="18644">MAAPPPPRRRSSSVPSPQPASLYEPAPPSYDTSRPVEGWVALYSRPAVKQRVVVEFLDEPPILRPRKESVCELDDDLKDLPKLQEFHDEVSQFERAHATLQAHARGVAQCTGLLLRSRSNLCRIHEWWMDNGMNEVAHDLIPILDITGGMLPRHLPVPNTSAMPVM</sequence>
<reference evidence="2 3" key="1">
    <citation type="journal article" date="2019" name="Nat. Ecol. Evol.">
        <title>Megaphylogeny resolves global patterns of mushroom evolution.</title>
        <authorList>
            <person name="Varga T."/>
            <person name="Krizsan K."/>
            <person name="Foldi C."/>
            <person name="Dima B."/>
            <person name="Sanchez-Garcia M."/>
            <person name="Sanchez-Ramirez S."/>
            <person name="Szollosi G.J."/>
            <person name="Szarkandi J.G."/>
            <person name="Papp V."/>
            <person name="Albert L."/>
            <person name="Andreopoulos W."/>
            <person name="Angelini C."/>
            <person name="Antonin V."/>
            <person name="Barry K.W."/>
            <person name="Bougher N.L."/>
            <person name="Buchanan P."/>
            <person name="Buyck B."/>
            <person name="Bense V."/>
            <person name="Catcheside P."/>
            <person name="Chovatia M."/>
            <person name="Cooper J."/>
            <person name="Damon W."/>
            <person name="Desjardin D."/>
            <person name="Finy P."/>
            <person name="Geml J."/>
            <person name="Haridas S."/>
            <person name="Hughes K."/>
            <person name="Justo A."/>
            <person name="Karasinski D."/>
            <person name="Kautmanova I."/>
            <person name="Kiss B."/>
            <person name="Kocsube S."/>
            <person name="Kotiranta H."/>
            <person name="LaButti K.M."/>
            <person name="Lechner B.E."/>
            <person name="Liimatainen K."/>
            <person name="Lipzen A."/>
            <person name="Lukacs Z."/>
            <person name="Mihaltcheva S."/>
            <person name="Morgado L.N."/>
            <person name="Niskanen T."/>
            <person name="Noordeloos M.E."/>
            <person name="Ohm R.A."/>
            <person name="Ortiz-Santana B."/>
            <person name="Ovrebo C."/>
            <person name="Racz N."/>
            <person name="Riley R."/>
            <person name="Savchenko A."/>
            <person name="Shiryaev A."/>
            <person name="Soop K."/>
            <person name="Spirin V."/>
            <person name="Szebenyi C."/>
            <person name="Tomsovsky M."/>
            <person name="Tulloss R.E."/>
            <person name="Uehling J."/>
            <person name="Grigoriev I.V."/>
            <person name="Vagvolgyi C."/>
            <person name="Papp T."/>
            <person name="Martin F.M."/>
            <person name="Miettinen O."/>
            <person name="Hibbett D.S."/>
            <person name="Nagy L.G."/>
        </authorList>
    </citation>
    <scope>NUCLEOTIDE SEQUENCE [LARGE SCALE GENOMIC DNA]</scope>
    <source>
        <strain evidence="2 3">FP101781</strain>
    </source>
</reference>
<evidence type="ECO:0000313" key="2">
    <source>
        <dbReference type="EMBL" id="TEB20794.1"/>
    </source>
</evidence>
<dbReference type="EMBL" id="QPFP01000131">
    <property type="protein sequence ID" value="TEB20794.1"/>
    <property type="molecule type" value="Genomic_DNA"/>
</dbReference>
<feature type="region of interest" description="Disordered" evidence="1">
    <location>
        <begin position="1"/>
        <end position="33"/>
    </location>
</feature>
<feature type="compositionally biased region" description="Low complexity" evidence="1">
    <location>
        <begin position="12"/>
        <end position="21"/>
    </location>
</feature>
<protein>
    <submittedName>
        <fullName evidence="2">Uncharacterized protein</fullName>
    </submittedName>
</protein>
<evidence type="ECO:0000313" key="3">
    <source>
        <dbReference type="Proteomes" id="UP000298030"/>
    </source>
</evidence>
<dbReference type="AlphaFoldDB" id="A0A4Y7SGH3"/>